<dbReference type="EMBL" id="RQTK01001193">
    <property type="protein sequence ID" value="RUS71574.1"/>
    <property type="molecule type" value="Genomic_DNA"/>
</dbReference>
<dbReference type="SMART" id="SM00252">
    <property type="entry name" value="SH2"/>
    <property type="match status" value="1"/>
</dbReference>
<dbReference type="GO" id="GO:0001784">
    <property type="term" value="F:phosphotyrosine residue binding"/>
    <property type="evidence" value="ECO:0007669"/>
    <property type="project" value="TreeGrafter"/>
</dbReference>
<dbReference type="AlphaFoldDB" id="A0A433SQN2"/>
<dbReference type="PANTHER" id="PTHR15127:SF32">
    <property type="entry name" value="HEAVYWEIGHT, ISOFORM A"/>
    <property type="match status" value="1"/>
</dbReference>
<feature type="region of interest" description="Disordered" evidence="3">
    <location>
        <begin position="282"/>
        <end position="314"/>
    </location>
</feature>
<protein>
    <recommendedName>
        <fullName evidence="4">SH2 domain-containing protein</fullName>
    </recommendedName>
</protein>
<accession>A0A433SQN2</accession>
<dbReference type="InterPro" id="IPR000980">
    <property type="entry name" value="SH2"/>
</dbReference>
<keyword evidence="6" id="KW-1185">Reference proteome</keyword>
<dbReference type="Gene3D" id="3.30.505.10">
    <property type="entry name" value="SH2 domain"/>
    <property type="match status" value="1"/>
</dbReference>
<comment type="caution">
    <text evidence="5">The sequence shown here is derived from an EMBL/GenBank/DDBJ whole genome shotgun (WGS) entry which is preliminary data.</text>
</comment>
<evidence type="ECO:0000256" key="2">
    <source>
        <dbReference type="PROSITE-ProRule" id="PRU00191"/>
    </source>
</evidence>
<dbReference type="STRING" id="188477.A0A433SQN2"/>
<feature type="region of interest" description="Disordered" evidence="3">
    <location>
        <begin position="186"/>
        <end position="231"/>
    </location>
</feature>
<dbReference type="SUPFAM" id="SSF55550">
    <property type="entry name" value="SH2 domain"/>
    <property type="match status" value="1"/>
</dbReference>
<evidence type="ECO:0000256" key="1">
    <source>
        <dbReference type="ARBA" id="ARBA00022999"/>
    </source>
</evidence>
<dbReference type="Proteomes" id="UP000271974">
    <property type="component" value="Unassembled WGS sequence"/>
</dbReference>
<gene>
    <name evidence="5" type="ORF">EGW08_020667</name>
</gene>
<dbReference type="PANTHER" id="PTHR15127">
    <property type="entry name" value="HEAVYWEIGHT, ISOFORM A"/>
    <property type="match status" value="1"/>
</dbReference>
<name>A0A433SQN2_ELYCH</name>
<feature type="compositionally biased region" description="Low complexity" evidence="3">
    <location>
        <begin position="195"/>
        <end position="205"/>
    </location>
</feature>
<proteinExistence type="predicted"/>
<dbReference type="PROSITE" id="PS50001">
    <property type="entry name" value="SH2"/>
    <property type="match status" value="1"/>
</dbReference>
<dbReference type="OrthoDB" id="5914531at2759"/>
<evidence type="ECO:0000313" key="5">
    <source>
        <dbReference type="EMBL" id="RUS71574.1"/>
    </source>
</evidence>
<evidence type="ECO:0000313" key="6">
    <source>
        <dbReference type="Proteomes" id="UP000271974"/>
    </source>
</evidence>
<feature type="compositionally biased region" description="Low complexity" evidence="3">
    <location>
        <begin position="461"/>
        <end position="476"/>
    </location>
</feature>
<feature type="compositionally biased region" description="Polar residues" evidence="3">
    <location>
        <begin position="431"/>
        <end position="445"/>
    </location>
</feature>
<feature type="domain" description="SH2" evidence="4">
    <location>
        <begin position="514"/>
        <end position="612"/>
    </location>
</feature>
<evidence type="ECO:0000259" key="4">
    <source>
        <dbReference type="PROSITE" id="PS50001"/>
    </source>
</evidence>
<dbReference type="InterPro" id="IPR051846">
    <property type="entry name" value="SH2_domain_adapters"/>
</dbReference>
<feature type="region of interest" description="Disordered" evidence="3">
    <location>
        <begin position="415"/>
        <end position="507"/>
    </location>
</feature>
<keyword evidence="1 2" id="KW-0727">SH2 domain</keyword>
<feature type="region of interest" description="Disordered" evidence="3">
    <location>
        <begin position="37"/>
        <end position="169"/>
    </location>
</feature>
<dbReference type="InterPro" id="IPR036860">
    <property type="entry name" value="SH2_dom_sf"/>
</dbReference>
<organism evidence="5 6">
    <name type="scientific">Elysia chlorotica</name>
    <name type="common">Eastern emerald elysia</name>
    <name type="synonym">Sea slug</name>
    <dbReference type="NCBI Taxonomy" id="188477"/>
    <lineage>
        <taxon>Eukaryota</taxon>
        <taxon>Metazoa</taxon>
        <taxon>Spiralia</taxon>
        <taxon>Lophotrochozoa</taxon>
        <taxon>Mollusca</taxon>
        <taxon>Gastropoda</taxon>
        <taxon>Heterobranchia</taxon>
        <taxon>Euthyneura</taxon>
        <taxon>Panpulmonata</taxon>
        <taxon>Sacoglossa</taxon>
        <taxon>Placobranchoidea</taxon>
        <taxon>Plakobranchidae</taxon>
        <taxon>Elysia</taxon>
    </lineage>
</organism>
<feature type="compositionally biased region" description="Basic and acidic residues" evidence="3">
    <location>
        <begin position="282"/>
        <end position="299"/>
    </location>
</feature>
<dbReference type="Pfam" id="PF00017">
    <property type="entry name" value="SH2"/>
    <property type="match status" value="1"/>
</dbReference>
<evidence type="ECO:0000256" key="3">
    <source>
        <dbReference type="SAM" id="MobiDB-lite"/>
    </source>
</evidence>
<reference evidence="5 6" key="1">
    <citation type="submission" date="2019-01" db="EMBL/GenBank/DDBJ databases">
        <title>A draft genome assembly of the solar-powered sea slug Elysia chlorotica.</title>
        <authorList>
            <person name="Cai H."/>
            <person name="Li Q."/>
            <person name="Fang X."/>
            <person name="Li J."/>
            <person name="Curtis N.E."/>
            <person name="Altenburger A."/>
            <person name="Shibata T."/>
            <person name="Feng M."/>
            <person name="Maeda T."/>
            <person name="Schwartz J.A."/>
            <person name="Shigenobu S."/>
            <person name="Lundholm N."/>
            <person name="Nishiyama T."/>
            <person name="Yang H."/>
            <person name="Hasebe M."/>
            <person name="Li S."/>
            <person name="Pierce S.K."/>
            <person name="Wang J."/>
        </authorList>
    </citation>
    <scope>NUCLEOTIDE SEQUENCE [LARGE SCALE GENOMIC DNA]</scope>
    <source>
        <strain evidence="5">EC2010</strain>
        <tissue evidence="5">Whole organism of an adult</tissue>
    </source>
</reference>
<sequence>MSSETTKEFLQKYMLDNYSRAIPTNALQKTSAALGEYCDPVDSRNQNRRHTEDSEDSDPGYALPQDALAGRVNQKKRQSKSKSVDDDGDSGDVYELAQNPMESAKPRMPSPKPSPKPRSSTRRSQTLDHASNAEAKLTKTPSLDDSDLKGSVDSLLGEDNSKRRPSKRCVEIEYEIAADIRKSNQGIAPSAPQVSSTQSFSISSSHTNHIKDNSSIINASNPGAKKSTITKHTGNTQIIPVSAPFKVAHSISSKRDMPYSMSQPVSESMYEEPWDLKARRLKKEEERASKVIDKPDISKEAQTPSPGDPFLSKQESVYEDAWDSATQQRKLEAKLNFARSLSTTSETSEIFHDALDNLPHSKADNQITKAAEHKPLKPLPADTYEDAWDLKNSILDQKLRAMQIQASATYEEPWDLKKQHQQFKPRLSAAAPTTPSSNIEPTTGASRAMRQRSGSESYDQSWPSSDSHPSSSPASSRGVKQHSVDDSSRARAKSRGSNVGQRINPMIPLPNQNWYHGNITRDDAEKMLRVCKEGSYIVRISSDRKSYSLSIKSAKQNIHVQIEQIGQPDGSIGYILGKNSREFCSIPEMIDYYTCHRVPLRGAEHITLLHPVECKWSSNNS</sequence>
<dbReference type="PRINTS" id="PR00401">
    <property type="entry name" value="SH2DOMAIN"/>
</dbReference>